<dbReference type="RefSeq" id="WP_176009982.1">
    <property type="nucleotide sequence ID" value="NZ_CP041372.2"/>
</dbReference>
<dbReference type="GO" id="GO:0016853">
    <property type="term" value="F:isomerase activity"/>
    <property type="evidence" value="ECO:0007669"/>
    <property type="project" value="UniProtKB-KW"/>
</dbReference>
<dbReference type="KEGG" id="psua:FLK61_35650"/>
<name>A0A859FFT8_9BACI</name>
<protein>
    <submittedName>
        <fullName evidence="1">Phosphoribosylanthranilate isomerase</fullName>
    </submittedName>
</protein>
<dbReference type="AlphaFoldDB" id="A0A859FFT8"/>
<keyword evidence="1" id="KW-0413">Isomerase</keyword>
<sequence>MSKFDVFVHIARSLNLIGITPLLMGSVGFERVTGLHVDAQDIDIHVPGDQRGWEVPATENVFQWENIMQVMESLDFTLIDLHEHAFSNGKEMVEFGIIDTLPDFAGIKLEDLEIHTVRGVRFYLLTPSQYLRVYEASSKDSYRVNKNNDKDQTKIQLLENLLGK</sequence>
<evidence type="ECO:0000313" key="1">
    <source>
        <dbReference type="EMBL" id="QKS71999.1"/>
    </source>
</evidence>
<gene>
    <name evidence="1" type="ORF">FLK61_35650</name>
</gene>
<reference evidence="2" key="1">
    <citation type="submission" date="2019-07" db="EMBL/GenBank/DDBJ databases">
        <title>Bacillus alkalisoli sp. nov. isolated from saline soil.</title>
        <authorList>
            <person name="Sun J.-Q."/>
            <person name="Xu L."/>
        </authorList>
    </citation>
    <scope>NUCLEOTIDE SEQUENCE [LARGE SCALE GENOMIC DNA]</scope>
    <source>
        <strain evidence="2">M4U3P1</strain>
    </source>
</reference>
<accession>A0A859FFT8</accession>
<dbReference type="EMBL" id="CP041372">
    <property type="protein sequence ID" value="QKS71999.1"/>
    <property type="molecule type" value="Genomic_DNA"/>
</dbReference>
<dbReference type="Proteomes" id="UP000318138">
    <property type="component" value="Chromosome"/>
</dbReference>
<organism evidence="1 2">
    <name type="scientific">Paenalkalicoccus suaedae</name>
    <dbReference type="NCBI Taxonomy" id="2592382"/>
    <lineage>
        <taxon>Bacteria</taxon>
        <taxon>Bacillati</taxon>
        <taxon>Bacillota</taxon>
        <taxon>Bacilli</taxon>
        <taxon>Bacillales</taxon>
        <taxon>Bacillaceae</taxon>
        <taxon>Paenalkalicoccus</taxon>
    </lineage>
</organism>
<keyword evidence="2" id="KW-1185">Reference proteome</keyword>
<evidence type="ECO:0000313" key="2">
    <source>
        <dbReference type="Proteomes" id="UP000318138"/>
    </source>
</evidence>
<proteinExistence type="predicted"/>